<keyword evidence="4 6" id="KW-0067">ATP-binding</keyword>
<dbReference type="InterPro" id="IPR003439">
    <property type="entry name" value="ABC_transporter-like_ATP-bd"/>
</dbReference>
<keyword evidence="3" id="KW-0547">Nucleotide-binding</keyword>
<dbReference type="GO" id="GO:0016887">
    <property type="term" value="F:ATP hydrolysis activity"/>
    <property type="evidence" value="ECO:0007669"/>
    <property type="project" value="InterPro"/>
</dbReference>
<dbReference type="Gene3D" id="3.40.50.300">
    <property type="entry name" value="P-loop containing nucleotide triphosphate hydrolases"/>
    <property type="match status" value="1"/>
</dbReference>
<dbReference type="Proteomes" id="UP000252355">
    <property type="component" value="Unassembled WGS sequence"/>
</dbReference>
<dbReference type="EMBL" id="QOQW01000008">
    <property type="protein sequence ID" value="RCK80041.1"/>
    <property type="molecule type" value="Genomic_DNA"/>
</dbReference>
<feature type="domain" description="ABC transporter" evidence="5">
    <location>
        <begin position="1"/>
        <end position="227"/>
    </location>
</feature>
<dbReference type="AlphaFoldDB" id="A0A367ZRS4"/>
<organism evidence="6 7">
    <name type="scientific">Candidatus Ozemobacter sibiricus</name>
    <dbReference type="NCBI Taxonomy" id="2268124"/>
    <lineage>
        <taxon>Bacteria</taxon>
        <taxon>Candidatus Ozemobacteria</taxon>
        <taxon>Candidatus Ozemobacterales</taxon>
        <taxon>Candidatus Ozemobacteraceae</taxon>
        <taxon>Candidatus Ozemobacter</taxon>
    </lineage>
</organism>
<evidence type="ECO:0000259" key="5">
    <source>
        <dbReference type="PROSITE" id="PS50893"/>
    </source>
</evidence>
<dbReference type="PANTHER" id="PTHR43335">
    <property type="entry name" value="ABC TRANSPORTER, ATP-BINDING PROTEIN"/>
    <property type="match status" value="1"/>
</dbReference>
<evidence type="ECO:0000256" key="2">
    <source>
        <dbReference type="ARBA" id="ARBA00022448"/>
    </source>
</evidence>
<dbReference type="SMART" id="SM00382">
    <property type="entry name" value="AAA"/>
    <property type="match status" value="1"/>
</dbReference>
<proteinExistence type="inferred from homology"/>
<evidence type="ECO:0000256" key="3">
    <source>
        <dbReference type="ARBA" id="ARBA00022741"/>
    </source>
</evidence>
<dbReference type="PROSITE" id="PS50893">
    <property type="entry name" value="ABC_TRANSPORTER_2"/>
    <property type="match status" value="1"/>
</dbReference>
<reference evidence="6 7" key="1">
    <citation type="submission" date="2018-05" db="EMBL/GenBank/DDBJ databases">
        <title>A metagenomic window into the 2 km-deep terrestrial subsurface aquifer revealed taxonomically and functionally diverse microbial community comprising novel uncultured bacterial lineages.</title>
        <authorList>
            <person name="Kadnikov V.V."/>
            <person name="Mardanov A.V."/>
            <person name="Beletsky A.V."/>
            <person name="Banks D."/>
            <person name="Pimenov N.V."/>
            <person name="Frank Y.A."/>
            <person name="Karnachuk O.V."/>
            <person name="Ravin N.V."/>
        </authorList>
    </citation>
    <scope>NUCLEOTIDE SEQUENCE [LARGE SCALE GENOMIC DNA]</scope>
    <source>
        <strain evidence="6">BY5</strain>
    </source>
</reference>
<accession>A0A367ZRS4</accession>
<gene>
    <name evidence="6" type="ORF">OZSIB_3545</name>
</gene>
<dbReference type="InterPro" id="IPR027417">
    <property type="entry name" value="P-loop_NTPase"/>
</dbReference>
<dbReference type="SUPFAM" id="SSF52540">
    <property type="entry name" value="P-loop containing nucleoside triphosphate hydrolases"/>
    <property type="match status" value="1"/>
</dbReference>
<protein>
    <submittedName>
        <fullName evidence="6">Putative ABC transporter ATP-binding protein</fullName>
    </submittedName>
</protein>
<keyword evidence="2" id="KW-0813">Transport</keyword>
<dbReference type="Pfam" id="PF00005">
    <property type="entry name" value="ABC_tran"/>
    <property type="match status" value="1"/>
</dbReference>
<dbReference type="GO" id="GO:0005524">
    <property type="term" value="F:ATP binding"/>
    <property type="evidence" value="ECO:0007669"/>
    <property type="project" value="UniProtKB-KW"/>
</dbReference>
<evidence type="ECO:0000313" key="7">
    <source>
        <dbReference type="Proteomes" id="UP000252355"/>
    </source>
</evidence>
<sequence>MRDLRKRFGRREALAGLQFSVPEGAVAGFLGPNGAGKTTTLRLLLGLAPADAGEMEILGVGMPAHRTAVLEQVGALVEKPSFLDHFSGFDNLWWFGSLNRPVTRERVMEVLARTGLAEAAGQAFGTYSTGMKQRLGVAYAILHRPRLLILDEPTNGMDPQGRVQMRDLLREIHAAEGATIFLSSHLLDEVQRLCDYVVIVDHGRTVREGYVADILQRGRETWEVRVADGQAERAAALLPSLPGVLACRPGPRGFEISLEPGRSGLVNQALIGAGLTVTALIPKEASLEETFLALTDNGGDPA</sequence>
<comment type="caution">
    <text evidence="6">The sequence shown here is derived from an EMBL/GenBank/DDBJ whole genome shotgun (WGS) entry which is preliminary data.</text>
</comment>
<evidence type="ECO:0000313" key="6">
    <source>
        <dbReference type="EMBL" id="RCK80041.1"/>
    </source>
</evidence>
<evidence type="ECO:0000256" key="4">
    <source>
        <dbReference type="ARBA" id="ARBA00022840"/>
    </source>
</evidence>
<comment type="similarity">
    <text evidence="1">Belongs to the ABC transporter superfamily.</text>
</comment>
<dbReference type="PANTHER" id="PTHR43335:SF4">
    <property type="entry name" value="ABC TRANSPORTER, ATP-BINDING PROTEIN"/>
    <property type="match status" value="1"/>
</dbReference>
<name>A0A367ZRS4_9BACT</name>
<evidence type="ECO:0000256" key="1">
    <source>
        <dbReference type="ARBA" id="ARBA00005417"/>
    </source>
</evidence>
<dbReference type="InterPro" id="IPR003593">
    <property type="entry name" value="AAA+_ATPase"/>
</dbReference>